<gene>
    <name evidence="2" type="ORF">ASZ90_014664</name>
</gene>
<feature type="transmembrane region" description="Helical" evidence="1">
    <location>
        <begin position="6"/>
        <end position="23"/>
    </location>
</feature>
<accession>A0A0W8F442</accession>
<evidence type="ECO:0000313" key="2">
    <source>
        <dbReference type="EMBL" id="KUG15670.1"/>
    </source>
</evidence>
<dbReference type="AlphaFoldDB" id="A0A0W8F442"/>
<dbReference type="Pfam" id="PF11167">
    <property type="entry name" value="DUF2953"/>
    <property type="match status" value="1"/>
</dbReference>
<proteinExistence type="predicted"/>
<sequence>MDAQILLPFVITGCALAGAFLVYRTPLDLQILLEQDAGPAQAAGAARWSFLGIRGAFSEGSLSISLCISGNEVLRRRIARSPGVQPEDTHPGPALNLGLLRYGPGLARIARALIRHLAIRKIEGNIMLGLRNPADTGIIYGFFSAVRPLIQMDKRVSLSLQPAFDREVFTGRLTADLRIERPLVIPVLVFTCILLPGRFRMIREYSSGSRVIAA</sequence>
<evidence type="ECO:0000256" key="1">
    <source>
        <dbReference type="SAM" id="Phobius"/>
    </source>
</evidence>
<comment type="caution">
    <text evidence="2">The sequence shown here is derived from an EMBL/GenBank/DDBJ whole genome shotgun (WGS) entry which is preliminary data.</text>
</comment>
<dbReference type="InterPro" id="IPR021338">
    <property type="entry name" value="DUF2953"/>
</dbReference>
<evidence type="ECO:0008006" key="3">
    <source>
        <dbReference type="Google" id="ProtNLM"/>
    </source>
</evidence>
<keyword evidence="1" id="KW-1133">Transmembrane helix</keyword>
<organism evidence="2">
    <name type="scientific">hydrocarbon metagenome</name>
    <dbReference type="NCBI Taxonomy" id="938273"/>
    <lineage>
        <taxon>unclassified sequences</taxon>
        <taxon>metagenomes</taxon>
        <taxon>ecological metagenomes</taxon>
    </lineage>
</organism>
<name>A0A0W8F442_9ZZZZ</name>
<dbReference type="EMBL" id="LNQE01001540">
    <property type="protein sequence ID" value="KUG15670.1"/>
    <property type="molecule type" value="Genomic_DNA"/>
</dbReference>
<protein>
    <recommendedName>
        <fullName evidence="3">DUF2953 domain-containing protein</fullName>
    </recommendedName>
</protein>
<reference evidence="2" key="1">
    <citation type="journal article" date="2015" name="Proc. Natl. Acad. Sci. U.S.A.">
        <title>Networks of energetic and metabolic interactions define dynamics in microbial communities.</title>
        <authorList>
            <person name="Embree M."/>
            <person name="Liu J.K."/>
            <person name="Al-Bassam M.M."/>
            <person name="Zengler K."/>
        </authorList>
    </citation>
    <scope>NUCLEOTIDE SEQUENCE</scope>
</reference>
<keyword evidence="1" id="KW-0812">Transmembrane</keyword>
<keyword evidence="1" id="KW-0472">Membrane</keyword>